<reference evidence="2 3" key="1">
    <citation type="submission" date="2017-07" db="EMBL/GenBank/DDBJ databases">
        <title>Isolation and whole genome analysis of endospore-forming bacteria from heroin.</title>
        <authorList>
            <person name="Kalinowski J."/>
            <person name="Ahrens B."/>
            <person name="Al-Dilaimi A."/>
            <person name="Winkler A."/>
            <person name="Wibberg D."/>
            <person name="Schleenbecker U."/>
            <person name="Ruckert C."/>
            <person name="Wolfel R."/>
            <person name="Grass G."/>
        </authorList>
    </citation>
    <scope>NUCLEOTIDE SEQUENCE [LARGE SCALE GENOMIC DNA]</scope>
    <source>
        <strain evidence="2 3">7537-G1</strain>
    </source>
</reference>
<dbReference type="RefSeq" id="WP_095268002.1">
    <property type="nucleotide sequence ID" value="NZ_NPBY01000105.1"/>
</dbReference>
<evidence type="ECO:0000256" key="1">
    <source>
        <dbReference type="SAM" id="Phobius"/>
    </source>
</evidence>
<evidence type="ECO:0000313" key="3">
    <source>
        <dbReference type="Proteomes" id="UP000215596"/>
    </source>
</evidence>
<dbReference type="OrthoDB" id="3625422at2"/>
<feature type="transmembrane region" description="Helical" evidence="1">
    <location>
        <begin position="89"/>
        <end position="116"/>
    </location>
</feature>
<feature type="transmembrane region" description="Helical" evidence="1">
    <location>
        <begin position="21"/>
        <end position="40"/>
    </location>
</feature>
<keyword evidence="1" id="KW-1133">Transmembrane helix</keyword>
<name>A0A268EE26_9BACL</name>
<evidence type="ECO:0000313" key="2">
    <source>
        <dbReference type="EMBL" id="PAD71376.1"/>
    </source>
</evidence>
<feature type="transmembrane region" description="Helical" evidence="1">
    <location>
        <begin position="173"/>
        <end position="191"/>
    </location>
</feature>
<feature type="transmembrane region" description="Helical" evidence="1">
    <location>
        <begin position="52"/>
        <end position="77"/>
    </location>
</feature>
<dbReference type="EMBL" id="NPBY01000105">
    <property type="protein sequence ID" value="PAD71376.1"/>
    <property type="molecule type" value="Genomic_DNA"/>
</dbReference>
<accession>A0A268EE26</accession>
<keyword evidence="1" id="KW-0472">Membrane</keyword>
<gene>
    <name evidence="2" type="ORF">CHH67_24570</name>
</gene>
<dbReference type="AlphaFoldDB" id="A0A268EE26"/>
<proteinExistence type="predicted"/>
<comment type="caution">
    <text evidence="2">The sequence shown here is derived from an EMBL/GenBank/DDBJ whole genome shotgun (WGS) entry which is preliminary data.</text>
</comment>
<protein>
    <recommendedName>
        <fullName evidence="4">DUF4386 family protein</fullName>
    </recommendedName>
</protein>
<sequence length="224" mass="23304">MDIKDNKQTGKPHITASGLMRGTGVFAILAGLLYIAIQFIHPAEELSAVRTAPWVMVAALSMLMSLFFLIGLTGIYVKQAQEAGWLGVAGYLIFSLFWLASTAFSFVEVFVLPLLATDAPLFVEGFLGIFGGGSSEADLGALTALAPIAGGLYLLGGLLLGIATFRSGVLPRAAGALLAFGAVVTLAAAVIPHPLDRILAIPMGLALIWLGYVLSSGRERSAGV</sequence>
<dbReference type="Proteomes" id="UP000215596">
    <property type="component" value="Unassembled WGS sequence"/>
</dbReference>
<keyword evidence="1" id="KW-0812">Transmembrane</keyword>
<organism evidence="2 3">
    <name type="scientific">Paenibacillus campinasensis</name>
    <dbReference type="NCBI Taxonomy" id="66347"/>
    <lineage>
        <taxon>Bacteria</taxon>
        <taxon>Bacillati</taxon>
        <taxon>Bacillota</taxon>
        <taxon>Bacilli</taxon>
        <taxon>Bacillales</taxon>
        <taxon>Paenibacillaceae</taxon>
        <taxon>Paenibacillus</taxon>
    </lineage>
</organism>
<evidence type="ECO:0008006" key="4">
    <source>
        <dbReference type="Google" id="ProtNLM"/>
    </source>
</evidence>
<feature type="transmembrane region" description="Helical" evidence="1">
    <location>
        <begin position="197"/>
        <end position="215"/>
    </location>
</feature>
<feature type="transmembrane region" description="Helical" evidence="1">
    <location>
        <begin position="139"/>
        <end position="161"/>
    </location>
</feature>